<organism evidence="12 13">
    <name type="scientific">Agrobacterium tomkonis CFBP 6623</name>
    <dbReference type="NCBI Taxonomy" id="1183432"/>
    <lineage>
        <taxon>Bacteria</taxon>
        <taxon>Pseudomonadati</taxon>
        <taxon>Pseudomonadota</taxon>
        <taxon>Alphaproteobacteria</taxon>
        <taxon>Hyphomicrobiales</taxon>
        <taxon>Rhizobiaceae</taxon>
        <taxon>Rhizobium/Agrobacterium group</taxon>
        <taxon>Agrobacterium</taxon>
        <taxon>Agrobacterium tumefaciens complex</taxon>
    </lineage>
</organism>
<evidence type="ECO:0000259" key="10">
    <source>
        <dbReference type="PROSITE" id="PS50893"/>
    </source>
</evidence>
<dbReference type="Pfam" id="PF00005">
    <property type="entry name" value="ABC_tran"/>
    <property type="match status" value="1"/>
</dbReference>
<evidence type="ECO:0000256" key="2">
    <source>
        <dbReference type="ARBA" id="ARBA00005417"/>
    </source>
</evidence>
<accession>A0A1S7RZ11</accession>
<feature type="transmembrane region" description="Helical" evidence="9">
    <location>
        <begin position="26"/>
        <end position="50"/>
    </location>
</feature>
<evidence type="ECO:0000256" key="5">
    <source>
        <dbReference type="ARBA" id="ARBA00022840"/>
    </source>
</evidence>
<dbReference type="InterPro" id="IPR036640">
    <property type="entry name" value="ABC1_TM_sf"/>
</dbReference>
<dbReference type="PROSITE" id="PS50893">
    <property type="entry name" value="ABC_TRANSPORTER_2"/>
    <property type="match status" value="1"/>
</dbReference>
<comment type="similarity">
    <text evidence="2">Belongs to the ABC transporter superfamily.</text>
</comment>
<feature type="domain" description="ABC transporter" evidence="10">
    <location>
        <begin position="346"/>
        <end position="580"/>
    </location>
</feature>
<feature type="domain" description="ABC transmembrane type-1" evidence="11">
    <location>
        <begin position="31"/>
        <end position="312"/>
    </location>
</feature>
<dbReference type="PANTHER" id="PTHR43394:SF1">
    <property type="entry name" value="ATP-BINDING CASSETTE SUB-FAMILY B MEMBER 10, MITOCHONDRIAL"/>
    <property type="match status" value="1"/>
</dbReference>
<keyword evidence="4" id="KW-0547">Nucleotide-binding</keyword>
<dbReference type="InterPro" id="IPR003439">
    <property type="entry name" value="ABC_transporter-like_ATP-bd"/>
</dbReference>
<dbReference type="GO" id="GO:0015421">
    <property type="term" value="F:ABC-type oligopeptide transporter activity"/>
    <property type="evidence" value="ECO:0007669"/>
    <property type="project" value="TreeGrafter"/>
</dbReference>
<keyword evidence="7 9" id="KW-0472">Membrane</keyword>
<dbReference type="PANTHER" id="PTHR43394">
    <property type="entry name" value="ATP-DEPENDENT PERMEASE MDL1, MITOCHONDRIAL"/>
    <property type="match status" value="1"/>
</dbReference>
<evidence type="ECO:0000313" key="12">
    <source>
        <dbReference type="EMBL" id="CUX59908.1"/>
    </source>
</evidence>
<dbReference type="CDD" id="cd18552">
    <property type="entry name" value="ABC_6TM_MsbA_like"/>
    <property type="match status" value="1"/>
</dbReference>
<evidence type="ECO:0000256" key="3">
    <source>
        <dbReference type="ARBA" id="ARBA00022692"/>
    </source>
</evidence>
<dbReference type="InterPro" id="IPR027417">
    <property type="entry name" value="P-loop_NTPase"/>
</dbReference>
<keyword evidence="5 12" id="KW-0067">ATP-binding</keyword>
<evidence type="ECO:0000256" key="1">
    <source>
        <dbReference type="ARBA" id="ARBA00004651"/>
    </source>
</evidence>
<dbReference type="EMBL" id="FBWK01000052">
    <property type="protein sequence ID" value="CUX59908.1"/>
    <property type="molecule type" value="Genomic_DNA"/>
</dbReference>
<comment type="function">
    <text evidence="8">Part of an ABC transporter complex. Transmembrane domains (TMD) form a pore in the inner membrane and the ATP-binding domain (NBD) is responsible for energy generation.</text>
</comment>
<dbReference type="RefSeq" id="WP_080843001.1">
    <property type="nucleotide sequence ID" value="NZ_LT009724.1"/>
</dbReference>
<dbReference type="STRING" id="1183432.AGR3A_Lc160121"/>
<comment type="subcellular location">
    <subcellularLocation>
        <location evidence="1">Cell membrane</location>
        <topology evidence="1">Multi-pass membrane protein</topology>
    </subcellularLocation>
</comment>
<dbReference type="PROSITE" id="PS00211">
    <property type="entry name" value="ABC_TRANSPORTER_1"/>
    <property type="match status" value="1"/>
</dbReference>
<keyword evidence="6 9" id="KW-1133">Transmembrane helix</keyword>
<evidence type="ECO:0000256" key="8">
    <source>
        <dbReference type="ARBA" id="ARBA00024725"/>
    </source>
</evidence>
<protein>
    <submittedName>
        <fullName evidence="12">Uncharacterized ABC transporter ATP-binding protein y4gM</fullName>
    </submittedName>
</protein>
<evidence type="ECO:0000256" key="4">
    <source>
        <dbReference type="ARBA" id="ARBA00022741"/>
    </source>
</evidence>
<dbReference type="SUPFAM" id="SSF52540">
    <property type="entry name" value="P-loop containing nucleoside triphosphate hydrolases"/>
    <property type="match status" value="1"/>
</dbReference>
<feature type="transmembrane region" description="Helical" evidence="9">
    <location>
        <begin position="62"/>
        <end position="83"/>
    </location>
</feature>
<name>A0A1S7RZ11_9HYPH</name>
<keyword evidence="13" id="KW-1185">Reference proteome</keyword>
<dbReference type="FunFam" id="3.40.50.300:FF:000218">
    <property type="entry name" value="Multidrug ABC transporter ATP-binding protein"/>
    <property type="match status" value="1"/>
</dbReference>
<dbReference type="PROSITE" id="PS50929">
    <property type="entry name" value="ABC_TM1F"/>
    <property type="match status" value="1"/>
</dbReference>
<evidence type="ECO:0000256" key="6">
    <source>
        <dbReference type="ARBA" id="ARBA00022989"/>
    </source>
</evidence>
<evidence type="ECO:0000313" key="13">
    <source>
        <dbReference type="Proteomes" id="UP000191988"/>
    </source>
</evidence>
<dbReference type="InterPro" id="IPR011527">
    <property type="entry name" value="ABC1_TM_dom"/>
</dbReference>
<dbReference type="Pfam" id="PF00664">
    <property type="entry name" value="ABC_membrane"/>
    <property type="match status" value="1"/>
</dbReference>
<evidence type="ECO:0000259" key="11">
    <source>
        <dbReference type="PROSITE" id="PS50929"/>
    </source>
</evidence>
<feature type="transmembrane region" description="Helical" evidence="9">
    <location>
        <begin position="256"/>
        <end position="274"/>
    </location>
</feature>
<dbReference type="GO" id="GO:0016887">
    <property type="term" value="F:ATP hydrolysis activity"/>
    <property type="evidence" value="ECO:0007669"/>
    <property type="project" value="InterPro"/>
</dbReference>
<dbReference type="InterPro" id="IPR003593">
    <property type="entry name" value="AAA+_ATPase"/>
</dbReference>
<dbReference type="InterPro" id="IPR017871">
    <property type="entry name" value="ABC_transporter-like_CS"/>
</dbReference>
<dbReference type="Gene3D" id="3.40.50.300">
    <property type="entry name" value="P-loop containing nucleotide triphosphate hydrolases"/>
    <property type="match status" value="1"/>
</dbReference>
<dbReference type="AlphaFoldDB" id="A0A1S7RZ11"/>
<evidence type="ECO:0000256" key="9">
    <source>
        <dbReference type="SAM" id="Phobius"/>
    </source>
</evidence>
<sequence length="587" mass="64228">MIGSFLSENDKKLLVRLFKENFKKHVGWYSAAIAAMIVVAGMTSLSAWIMRDIVNSVYLKRGFEVVLEIAVAVAAIFIIKGLATFVQSYYLSKAGNSIVAEQQRKIYDRLLRQGVSFFQNIPSSELLVRVTYNAQSARNVIDTIVTSFVRDLFSLIGLIIVMFAQNFLLSAISMIIGPLAIFSVRLVLRRVRKIMEAELASLGEIVNVVQETSIGVRVIKAFSLEKLMRQRMNKAVSDVEQRANGIAKLEAATSPIMETLSGLAIAVVIAVSGYTVLEKGGSPGDLMAFITALLLAYEPAKRLARMRVQIEGGMIGVRMMFEVLDAPLTLAEKKDAEPLPKATGNVELKNVSFEYVAGQPVLKDVSLLFEGGKMTALVGPSGSGKSTIINLMMRLYDPQTGSVEINGMDLRDVSFSSLREHVSYVGQETFLFSGTIRHNISVGRDNATEEEIIAAAKAANAHDFIMSMPDGYDSRLGENGSGLSGGQRQRVAIARAMLRDADILILDEATSALDSESEALVRDALERLTFNKTSIVIAHRLSTINRADKIVVMDNGEVAEQGSRRELLANDGLYKRLHSIQFDADVA</sequence>
<gene>
    <name evidence="12" type="ORF">AGR3A_Lc160121</name>
</gene>
<feature type="transmembrane region" description="Helical" evidence="9">
    <location>
        <begin position="155"/>
        <end position="188"/>
    </location>
</feature>
<dbReference type="Gene3D" id="1.20.1560.10">
    <property type="entry name" value="ABC transporter type 1, transmembrane domain"/>
    <property type="match status" value="1"/>
</dbReference>
<dbReference type="GO" id="GO:0005524">
    <property type="term" value="F:ATP binding"/>
    <property type="evidence" value="ECO:0007669"/>
    <property type="project" value="UniProtKB-KW"/>
</dbReference>
<dbReference type="GO" id="GO:0005886">
    <property type="term" value="C:plasma membrane"/>
    <property type="evidence" value="ECO:0007669"/>
    <property type="project" value="UniProtKB-SubCell"/>
</dbReference>
<dbReference type="InterPro" id="IPR039421">
    <property type="entry name" value="Type_1_exporter"/>
</dbReference>
<proteinExistence type="inferred from homology"/>
<reference evidence="13" key="1">
    <citation type="submission" date="2016-01" db="EMBL/GenBank/DDBJ databases">
        <authorList>
            <person name="Regsiter A."/>
            <person name="william w."/>
        </authorList>
    </citation>
    <scope>NUCLEOTIDE SEQUENCE [LARGE SCALE GENOMIC DNA]</scope>
    <source>
        <strain evidence="13">CFBP 6623</strain>
    </source>
</reference>
<evidence type="ECO:0000256" key="7">
    <source>
        <dbReference type="ARBA" id="ARBA00023136"/>
    </source>
</evidence>
<dbReference type="Proteomes" id="UP000191988">
    <property type="component" value="Unassembled WGS sequence"/>
</dbReference>
<dbReference type="SMART" id="SM00382">
    <property type="entry name" value="AAA"/>
    <property type="match status" value="1"/>
</dbReference>
<dbReference type="SUPFAM" id="SSF90123">
    <property type="entry name" value="ABC transporter transmembrane region"/>
    <property type="match status" value="1"/>
</dbReference>
<keyword evidence="3 9" id="KW-0812">Transmembrane</keyword>